<evidence type="ECO:0000313" key="2">
    <source>
        <dbReference type="Proteomes" id="UP001168883"/>
    </source>
</evidence>
<name>A0ABT8VMM0_9BACL</name>
<dbReference type="EMBL" id="JAUMKJ010000139">
    <property type="protein sequence ID" value="MDO3682233.1"/>
    <property type="molecule type" value="Genomic_DNA"/>
</dbReference>
<dbReference type="RefSeq" id="WP_302881653.1">
    <property type="nucleotide sequence ID" value="NZ_JAUMKJ010000139.1"/>
</dbReference>
<proteinExistence type="predicted"/>
<dbReference type="Proteomes" id="UP001168883">
    <property type="component" value="Unassembled WGS sequence"/>
</dbReference>
<accession>A0ABT8VMM0</accession>
<gene>
    <name evidence="1" type="ORF">Q3C12_35220</name>
</gene>
<sequence>MPKIVTTDFFANGKCVWRKEYPTPLSTEQIEKEVAYIAEIGYGTVEAVTDSTGRYIRIDPSQETE</sequence>
<comment type="caution">
    <text evidence="1">The sequence shown here is derived from an EMBL/GenBank/DDBJ whole genome shotgun (WGS) entry which is preliminary data.</text>
</comment>
<keyword evidence="2" id="KW-1185">Reference proteome</keyword>
<reference evidence="1" key="1">
    <citation type="submission" date="2023-07" db="EMBL/GenBank/DDBJ databases">
        <authorList>
            <person name="Aktuganov G."/>
            <person name="Boyko T."/>
            <person name="Delegan Y."/>
            <person name="Galimzianova N."/>
            <person name="Gilvanova E."/>
            <person name="Korobov V."/>
            <person name="Kuzmina L."/>
            <person name="Melentiev A."/>
            <person name="Milman P."/>
            <person name="Ryabova A."/>
            <person name="Stupak E."/>
            <person name="Yasakov T."/>
            <person name="Zharikova N."/>
            <person name="Zhurenko E."/>
        </authorList>
    </citation>
    <scope>NUCLEOTIDE SEQUENCE</scope>
    <source>
        <strain evidence="1">IB-739</strain>
    </source>
</reference>
<protein>
    <submittedName>
        <fullName evidence="1">Uncharacterized protein</fullName>
    </submittedName>
</protein>
<evidence type="ECO:0000313" key="1">
    <source>
        <dbReference type="EMBL" id="MDO3682233.1"/>
    </source>
</evidence>
<organism evidence="1 2">
    <name type="scientific">Paenibacillus ehimensis</name>
    <dbReference type="NCBI Taxonomy" id="79264"/>
    <lineage>
        <taxon>Bacteria</taxon>
        <taxon>Bacillati</taxon>
        <taxon>Bacillota</taxon>
        <taxon>Bacilli</taxon>
        <taxon>Bacillales</taxon>
        <taxon>Paenibacillaceae</taxon>
        <taxon>Paenibacillus</taxon>
    </lineage>
</organism>